<name>A0AAV4PZU1_CAEEX</name>
<proteinExistence type="predicted"/>
<organism evidence="1 2">
    <name type="scientific">Caerostris extrusa</name>
    <name type="common">Bark spider</name>
    <name type="synonym">Caerostris bankana</name>
    <dbReference type="NCBI Taxonomy" id="172846"/>
    <lineage>
        <taxon>Eukaryota</taxon>
        <taxon>Metazoa</taxon>
        <taxon>Ecdysozoa</taxon>
        <taxon>Arthropoda</taxon>
        <taxon>Chelicerata</taxon>
        <taxon>Arachnida</taxon>
        <taxon>Araneae</taxon>
        <taxon>Araneomorphae</taxon>
        <taxon>Entelegynae</taxon>
        <taxon>Araneoidea</taxon>
        <taxon>Araneidae</taxon>
        <taxon>Caerostris</taxon>
    </lineage>
</organism>
<accession>A0AAV4PZU1</accession>
<keyword evidence="2" id="KW-1185">Reference proteome</keyword>
<dbReference type="Proteomes" id="UP001054945">
    <property type="component" value="Unassembled WGS sequence"/>
</dbReference>
<evidence type="ECO:0000313" key="1">
    <source>
        <dbReference type="EMBL" id="GIY01724.1"/>
    </source>
</evidence>
<dbReference type="EMBL" id="BPLR01005363">
    <property type="protein sequence ID" value="GIY01724.1"/>
    <property type="molecule type" value="Genomic_DNA"/>
</dbReference>
<reference evidence="1 2" key="1">
    <citation type="submission" date="2021-06" db="EMBL/GenBank/DDBJ databases">
        <title>Caerostris extrusa draft genome.</title>
        <authorList>
            <person name="Kono N."/>
            <person name="Arakawa K."/>
        </authorList>
    </citation>
    <scope>NUCLEOTIDE SEQUENCE [LARGE SCALE GENOMIC DNA]</scope>
</reference>
<gene>
    <name evidence="1" type="ORF">CEXT_662011</name>
</gene>
<dbReference type="AlphaFoldDB" id="A0AAV4PZU1"/>
<comment type="caution">
    <text evidence="1">The sequence shown here is derived from an EMBL/GenBank/DDBJ whole genome shotgun (WGS) entry which is preliminary data.</text>
</comment>
<evidence type="ECO:0000313" key="2">
    <source>
        <dbReference type="Proteomes" id="UP001054945"/>
    </source>
</evidence>
<protein>
    <submittedName>
        <fullName evidence="1">Uncharacterized protein</fullName>
    </submittedName>
</protein>
<sequence>MEIINIAECNTLLFSIAHIIDVATKLEDNLSNDEKYCFEISEESPFGYNFIRIECTAIVAHQMVSPALFTWIDIFVAQWTMTCLVTRFSH</sequence>